<feature type="domain" description="Helicase C-terminal" evidence="10">
    <location>
        <begin position="269"/>
        <end position="423"/>
    </location>
</feature>
<evidence type="ECO:0000256" key="5">
    <source>
        <dbReference type="ARBA" id="ARBA00022840"/>
    </source>
</evidence>
<evidence type="ECO:0000256" key="1">
    <source>
        <dbReference type="ARBA" id="ARBA00022741"/>
    </source>
</evidence>
<evidence type="ECO:0000256" key="2">
    <source>
        <dbReference type="ARBA" id="ARBA00022763"/>
    </source>
</evidence>
<accession>C8W110</accession>
<keyword evidence="3" id="KW-0378">Hydrolase</keyword>
<evidence type="ECO:0000256" key="8">
    <source>
        <dbReference type="ARBA" id="ARBA00023235"/>
    </source>
</evidence>
<dbReference type="Gene3D" id="3.40.50.300">
    <property type="entry name" value="P-loop containing nucleotide triphosphate hydrolases"/>
    <property type="match status" value="2"/>
</dbReference>
<dbReference type="HOGENOM" id="CLU_002025_3_1_9"/>
<evidence type="ECO:0000256" key="3">
    <source>
        <dbReference type="ARBA" id="ARBA00022801"/>
    </source>
</evidence>
<dbReference type="Pfam" id="PF23235">
    <property type="entry name" value="WHD_3rd_Lhr"/>
    <property type="match status" value="1"/>
</dbReference>
<dbReference type="Pfam" id="PF19306">
    <property type="entry name" value="WHD_Lhr"/>
    <property type="match status" value="1"/>
</dbReference>
<dbReference type="EMBL" id="CP001720">
    <property type="protein sequence ID" value="ACV63406.1"/>
    <property type="molecule type" value="Genomic_DNA"/>
</dbReference>
<keyword evidence="1" id="KW-0547">Nucleotide-binding</keyword>
<evidence type="ECO:0000259" key="9">
    <source>
        <dbReference type="PROSITE" id="PS51192"/>
    </source>
</evidence>
<dbReference type="InterPro" id="IPR001650">
    <property type="entry name" value="Helicase_C-like"/>
</dbReference>
<dbReference type="Pfam" id="PF08494">
    <property type="entry name" value="DEAD_assoc"/>
    <property type="match status" value="1"/>
</dbReference>
<keyword evidence="8" id="KW-0413">Isomerase</keyword>
<dbReference type="GO" id="GO:0003677">
    <property type="term" value="F:DNA binding"/>
    <property type="evidence" value="ECO:0007669"/>
    <property type="project" value="UniProtKB-KW"/>
</dbReference>
<feature type="domain" description="Helicase ATP-binding" evidence="9">
    <location>
        <begin position="32"/>
        <end position="222"/>
    </location>
</feature>
<dbReference type="InterPro" id="IPR027417">
    <property type="entry name" value="P-loop_NTPase"/>
</dbReference>
<reference evidence="11 12" key="1">
    <citation type="journal article" date="2009" name="Stand. Genomic Sci.">
        <title>Complete genome sequence of Desulfotomaculum acetoxidans type strain (5575).</title>
        <authorList>
            <person name="Spring S."/>
            <person name="Lapidus A."/>
            <person name="Schroder M."/>
            <person name="Gleim D."/>
            <person name="Sims D."/>
            <person name="Meincke L."/>
            <person name="Glavina Del Rio T."/>
            <person name="Tice H."/>
            <person name="Copeland A."/>
            <person name="Cheng J.F."/>
            <person name="Lucas S."/>
            <person name="Chen F."/>
            <person name="Nolan M."/>
            <person name="Bruce D."/>
            <person name="Goodwin L."/>
            <person name="Pitluck S."/>
            <person name="Ivanova N."/>
            <person name="Mavromatis K."/>
            <person name="Mikhailova N."/>
            <person name="Pati A."/>
            <person name="Chen A."/>
            <person name="Palaniappan K."/>
            <person name="Land M."/>
            <person name="Hauser L."/>
            <person name="Chang Y.J."/>
            <person name="Jeffries C.D."/>
            <person name="Chain P."/>
            <person name="Saunders E."/>
            <person name="Brettin T."/>
            <person name="Detter J.C."/>
            <person name="Goker M."/>
            <person name="Bristow J."/>
            <person name="Eisen J.A."/>
            <person name="Markowitz V."/>
            <person name="Hugenholtz P."/>
            <person name="Kyrpides N.C."/>
            <person name="Klenk H.P."/>
            <person name="Han C."/>
        </authorList>
    </citation>
    <scope>NUCLEOTIDE SEQUENCE [LARGE SCALE GENOMIC DNA]</scope>
    <source>
        <strain evidence="12">ATCC 49208 / DSM 771 / VKM B-1644</strain>
    </source>
</reference>
<dbReference type="GO" id="GO:0016887">
    <property type="term" value="F:ATP hydrolysis activity"/>
    <property type="evidence" value="ECO:0007669"/>
    <property type="project" value="TreeGrafter"/>
</dbReference>
<organism evidence="11 12">
    <name type="scientific">Desulfofarcimen acetoxidans (strain ATCC 49208 / DSM 771 / KCTC 5769 / VKM B-1644 / 5575)</name>
    <name type="common">Desulfotomaculum acetoxidans</name>
    <dbReference type="NCBI Taxonomy" id="485916"/>
    <lineage>
        <taxon>Bacteria</taxon>
        <taxon>Bacillati</taxon>
        <taxon>Bacillota</taxon>
        <taxon>Clostridia</taxon>
        <taxon>Eubacteriales</taxon>
        <taxon>Peptococcaceae</taxon>
        <taxon>Desulfofarcimen</taxon>
    </lineage>
</organism>
<dbReference type="InterPro" id="IPR055367">
    <property type="entry name" value="WH4_Lhr"/>
</dbReference>
<keyword evidence="7" id="KW-0234">DNA repair</keyword>
<dbReference type="InterPro" id="IPR052511">
    <property type="entry name" value="ATP-dep_Helicase"/>
</dbReference>
<dbReference type="OrthoDB" id="9774462at2"/>
<dbReference type="STRING" id="485916.Dtox_2613"/>
<dbReference type="InterPro" id="IPR055368">
    <property type="entry name" value="WH3_Lhr"/>
</dbReference>
<evidence type="ECO:0000313" key="12">
    <source>
        <dbReference type="Proteomes" id="UP000002217"/>
    </source>
</evidence>
<sequence length="1502" mass="169900">MKHSVFSLFHPLIRKWFAEKVGEPTDIQIQAWPRITKGEHVLITAPTGSGKTLTAFLWALQKLITGDWPLGRVRVLYVSPLKALNNDVQRNLLQPLQELRAYFAEAGELFPPIQVLTRSGDTPQNERRQMLRKPPEILITTPESLNLLLSSKNNRLILSGVETVILDEIHAVLDNKRGTHLITAVDRLVLLAGEFQRIALSATVRPLEPVAEFVGGFKACRDGEDCRYQKRPLVILRSAAKKHYNLIVDAIERNNGGAEEVEQDALWQALAAVLTKVIKENIATLVFCNNRRAVEKLSRYINDAAGESLVYSHHGSLAKELRLTVEQKLKNGELKGIVATNSLELGIDIGKLDTVILVQTPPSLTAAIQRIGRAGHSVGQVSRGILFPICGRDFVEAAVVSRSLPAVEIELITPIEAPLDVLAQVLLSMTAVETWDADELYAFLKTSYPYRNLSRKSYDLLLEMLAGRYADTRLRELKPRIIWDKLDRTIKARDGVARLVYLGGGTIPDRGYYDLRLLDTKAKIGELDEEFVWERSVGETFMLGTQVWKIMCITHNDVEVIPGAQTINIIPFWRAEEQNRDFFYSEKIGLFLEEAEQNLKTDSFAHQLVTPNTWSVYAVERLIEFLKRQKEAAGQPLPHRHHILIEHFADPLNTADSKQVIVHTLWGGKVNRPFAMGLAAAWEQKFGYPLEIYVSNNSIMLMLPHSFALQELFSLVSPQNLEDFLRGKLESSGFFGAKFRENAGTALLLPRVNFKKRMPLWLNRLRAKKLQAAVSSYADFPIMIETWRTCLKDEFDLDMVKQLLDEINDGRIKISETVTHQPSPFASDVIWRQTNKYMYEDDTPFSDRQSGLSGELLKELVYSPHLRPEIPEALVRQLNGKLKRTAPGYAPTDGEELLLWIKERLFIPADEAASLFAAMERDLQSADHKLTLEKIKRTLGDKLAWLHLPGAEQPGLCALEILPRIVACLGAVFSDLVLHPLIPQAVSQMSAGLSKVAALFEQETAAEPGEFGGDVTDTALFVSQWLSYYGPVPRDFVSRCLGLPVNVSAAVLAILLKEECIVADVFTQEAGEAEVCERENLERLFAMARRARRQEDKPLPVTALPLFLATYQGVVEKGTNMEDLQARLEQLFGLISQAQLWEEAILPARLETYYTSWMDSLMQTSDLVWFGRGNKRVVFCLREDLELFPPAEEGQGPEDKVQARDLFPDPLGKYDFFTLSRHTGLPSDDLTQRLWRHVWQGNIANDSFAVLRRGLLTKFTPLQVEGKHGFGRRSGYSRWSASRPLQGNWYALSECEEKDPIEREELVKERIRQLFSRYGVLFRELIQQELPEMQWRRIFRTLRLMEFSGEIYAGHFFAQIIGLQFASREANRLLHKGLNEKSIYWLNAADPASPCGLKLPGLDEDLPTRLATNFVVFHGTRLKLVAKRNGKELLIKAGPDDASLPEYFAFCKTLLTREFNPLKSIVVESINGRPALESPYKKALQGIGFIGEYKGLILRRQY</sequence>
<dbReference type="Pfam" id="PF00271">
    <property type="entry name" value="Helicase_C"/>
    <property type="match status" value="1"/>
</dbReference>
<dbReference type="GO" id="GO:0005524">
    <property type="term" value="F:ATP binding"/>
    <property type="evidence" value="ECO:0007669"/>
    <property type="project" value="UniProtKB-KW"/>
</dbReference>
<dbReference type="SUPFAM" id="SSF52540">
    <property type="entry name" value="P-loop containing nucleoside triphosphate hydrolases"/>
    <property type="match status" value="1"/>
</dbReference>
<dbReference type="PROSITE" id="PS51192">
    <property type="entry name" value="HELICASE_ATP_BIND_1"/>
    <property type="match status" value="1"/>
</dbReference>
<dbReference type="InterPro" id="IPR013701">
    <property type="entry name" value="Lhr-like_DEAD/DEAH_assoc"/>
</dbReference>
<dbReference type="GO" id="GO:0006281">
    <property type="term" value="P:DNA repair"/>
    <property type="evidence" value="ECO:0007669"/>
    <property type="project" value="UniProtKB-KW"/>
</dbReference>
<keyword evidence="6" id="KW-0238">DNA-binding</keyword>
<gene>
    <name evidence="11" type="ordered locus">Dtox_2613</name>
</gene>
<evidence type="ECO:0000313" key="11">
    <source>
        <dbReference type="EMBL" id="ACV63406.1"/>
    </source>
</evidence>
<keyword evidence="2" id="KW-0227">DNA damage</keyword>
<dbReference type="InterPro" id="IPR003593">
    <property type="entry name" value="AAA+_ATPase"/>
</dbReference>
<dbReference type="InterPro" id="IPR011545">
    <property type="entry name" value="DEAD/DEAH_box_helicase_dom"/>
</dbReference>
<dbReference type="Pfam" id="PF23234">
    <property type="entry name" value="WHD_4th_Lhr"/>
    <property type="match status" value="1"/>
</dbReference>
<dbReference type="KEGG" id="dae:Dtox_2613"/>
<dbReference type="PROSITE" id="PS51194">
    <property type="entry name" value="HELICASE_CTER"/>
    <property type="match status" value="1"/>
</dbReference>
<evidence type="ECO:0000256" key="7">
    <source>
        <dbReference type="ARBA" id="ARBA00023204"/>
    </source>
</evidence>
<dbReference type="RefSeq" id="WP_015758101.1">
    <property type="nucleotide sequence ID" value="NC_013216.1"/>
</dbReference>
<dbReference type="InterPro" id="IPR045628">
    <property type="entry name" value="Lhr_WH_dom"/>
</dbReference>
<keyword evidence="5" id="KW-0067">ATP-binding</keyword>
<protein>
    <submittedName>
        <fullName evidence="11">DEAD/DEAH box helicase domain protein</fullName>
    </submittedName>
</protein>
<name>C8W110_DESAS</name>
<dbReference type="SMART" id="SM00382">
    <property type="entry name" value="AAA"/>
    <property type="match status" value="1"/>
</dbReference>
<dbReference type="InterPro" id="IPR014001">
    <property type="entry name" value="Helicase_ATP-bd"/>
</dbReference>
<dbReference type="PANTHER" id="PTHR47962:SF5">
    <property type="entry name" value="ATP-DEPENDENT HELICASE LHR-RELATED"/>
    <property type="match status" value="1"/>
</dbReference>
<dbReference type="SMART" id="SM00490">
    <property type="entry name" value="HELICc"/>
    <property type="match status" value="1"/>
</dbReference>
<dbReference type="Proteomes" id="UP000002217">
    <property type="component" value="Chromosome"/>
</dbReference>
<keyword evidence="4 11" id="KW-0347">Helicase</keyword>
<keyword evidence="12" id="KW-1185">Reference proteome</keyword>
<proteinExistence type="predicted"/>
<evidence type="ECO:0000256" key="4">
    <source>
        <dbReference type="ARBA" id="ARBA00022806"/>
    </source>
</evidence>
<dbReference type="Pfam" id="PF00270">
    <property type="entry name" value="DEAD"/>
    <property type="match status" value="1"/>
</dbReference>
<dbReference type="eggNOG" id="COG1201">
    <property type="taxonomic scope" value="Bacteria"/>
</dbReference>
<evidence type="ECO:0000256" key="6">
    <source>
        <dbReference type="ARBA" id="ARBA00023125"/>
    </source>
</evidence>
<dbReference type="SMART" id="SM00487">
    <property type="entry name" value="DEXDc"/>
    <property type="match status" value="1"/>
</dbReference>
<evidence type="ECO:0000259" key="10">
    <source>
        <dbReference type="PROSITE" id="PS51194"/>
    </source>
</evidence>
<dbReference type="GO" id="GO:0004386">
    <property type="term" value="F:helicase activity"/>
    <property type="evidence" value="ECO:0007669"/>
    <property type="project" value="UniProtKB-KW"/>
</dbReference>
<dbReference type="PANTHER" id="PTHR47962">
    <property type="entry name" value="ATP-DEPENDENT HELICASE LHR-RELATED-RELATED"/>
    <property type="match status" value="1"/>
</dbReference>